<dbReference type="InterPro" id="IPR053939">
    <property type="entry name" value="UTP25_C"/>
</dbReference>
<accession>A0ABD3WMK3</accession>
<feature type="compositionally biased region" description="Basic and acidic residues" evidence="6">
    <location>
        <begin position="137"/>
        <end position="147"/>
    </location>
</feature>
<dbReference type="AlphaFoldDB" id="A0ABD3WMK3"/>
<evidence type="ECO:0000256" key="6">
    <source>
        <dbReference type="SAM" id="MobiDB-lite"/>
    </source>
</evidence>
<dbReference type="Proteomes" id="UP001634394">
    <property type="component" value="Unassembled WGS sequence"/>
</dbReference>
<evidence type="ECO:0000259" key="7">
    <source>
        <dbReference type="Pfam" id="PF06862"/>
    </source>
</evidence>
<feature type="compositionally biased region" description="Polar residues" evidence="6">
    <location>
        <begin position="73"/>
        <end position="82"/>
    </location>
</feature>
<evidence type="ECO:0000256" key="5">
    <source>
        <dbReference type="ARBA" id="ARBA00032325"/>
    </source>
</evidence>
<feature type="compositionally biased region" description="Acidic residues" evidence="6">
    <location>
        <begin position="94"/>
        <end position="129"/>
    </location>
</feature>
<evidence type="ECO:0000313" key="10">
    <source>
        <dbReference type="Proteomes" id="UP001634394"/>
    </source>
</evidence>
<comment type="subcellular location">
    <subcellularLocation>
        <location evidence="1">Nucleus</location>
        <location evidence="1">Nucleolus</location>
    </subcellularLocation>
</comment>
<feature type="compositionally biased region" description="Basic residues" evidence="6">
    <location>
        <begin position="23"/>
        <end position="36"/>
    </location>
</feature>
<comment type="similarity">
    <text evidence="2">Belongs to the UTP25 family.</text>
</comment>
<feature type="domain" description="UTP25 C-terminal" evidence="7">
    <location>
        <begin position="550"/>
        <end position="737"/>
    </location>
</feature>
<dbReference type="Pfam" id="PF22916">
    <property type="entry name" value="UTP25_NTPase-like"/>
    <property type="match status" value="1"/>
</dbReference>
<dbReference type="PANTHER" id="PTHR12933:SF0">
    <property type="entry name" value="U3 SMALL NUCLEOLAR RNA-ASSOCIATED PROTEIN 25 HOMOLOG"/>
    <property type="match status" value="1"/>
</dbReference>
<sequence>MGRRHGQEKMKRKRRVIDLKDLSKKRRKEYRGRKKVSSINKREMPKLHVDTEPTNGVNQLPELASSSDDENDAYSQLLSLVSGSARPIQQHAESEEESMSEEEESEDIDNEEEFEEEHEGEEKDVDEDSMLQGMTKQKGDNSEKVSGEEDIITSDVEILEEGDNPEDFLIKENDPFSIHFEKDLTEQFAEELGTGKLWTKKEIKIPGVGSGIKNMTDLKYTPSKYKRDKDLKNLHVKQRLCAQVEETMLHLCNKGGDKGEGCLTGFQQGLFSCMNNYQDIYYPNRTFENAEEIRVVYCLHALNHVLKTRSRIIAHNTKLKQRKDLKADEDYRDHGLTRPKVLILVPFRESALRLVNTMVSLVLPTDEKFVSNKKRFQEEFGLSKDEEVTKGFKPDDFEATFAGNIDEHFRIGIGVAKKTLKLYTNFYSSDIILASPYGLRTLILAEGEKGDCDFLNSIEILILDQADTFLMQNWDHMLHIMAHLHLQPSESHGVDFSRVRMWILNGWSKFYRQNLIFSSIQTPEITSLFNKHCHNYAGKVQFSRPPSDGSICQIVTQLPQVFHRIESSSYVQLPEDRFKFFLKKIVPSCKDPLMARTLIFVTSYSDFVRLRNHFTREEMDFVQINEYSTYKNTSRVRNQFFHGKVALMLYTERIHFYKRYSIRGINHIIFYGLPLYGHFYSELCNMLQDKKKRTGAGVNHQTCTVLYSRYEAQRLSDIIGTDRAAQMLNSDKGIHMFVTGESG</sequence>
<organism evidence="9 10">
    <name type="scientific">Sinanodonta woodiana</name>
    <name type="common">Chinese pond mussel</name>
    <name type="synonym">Anodonta woodiana</name>
    <dbReference type="NCBI Taxonomy" id="1069815"/>
    <lineage>
        <taxon>Eukaryota</taxon>
        <taxon>Metazoa</taxon>
        <taxon>Spiralia</taxon>
        <taxon>Lophotrochozoa</taxon>
        <taxon>Mollusca</taxon>
        <taxon>Bivalvia</taxon>
        <taxon>Autobranchia</taxon>
        <taxon>Heteroconchia</taxon>
        <taxon>Palaeoheterodonta</taxon>
        <taxon>Unionida</taxon>
        <taxon>Unionoidea</taxon>
        <taxon>Unionidae</taxon>
        <taxon>Unioninae</taxon>
        <taxon>Sinanodonta</taxon>
    </lineage>
</organism>
<gene>
    <name evidence="9" type="ORF">ACJMK2_038135</name>
</gene>
<dbReference type="PANTHER" id="PTHR12933">
    <property type="entry name" value="ORF PROTEIN-RELATED"/>
    <property type="match status" value="1"/>
</dbReference>
<proteinExistence type="inferred from homology"/>
<evidence type="ECO:0000256" key="4">
    <source>
        <dbReference type="ARBA" id="ARBA00024421"/>
    </source>
</evidence>
<dbReference type="InterPro" id="IPR053940">
    <property type="entry name" value="UTP25_NTPase-like"/>
</dbReference>
<feature type="region of interest" description="Disordered" evidence="6">
    <location>
        <begin position="1"/>
        <end position="149"/>
    </location>
</feature>
<evidence type="ECO:0000256" key="3">
    <source>
        <dbReference type="ARBA" id="ARBA00023242"/>
    </source>
</evidence>
<dbReference type="InterPro" id="IPR027417">
    <property type="entry name" value="P-loop_NTPase"/>
</dbReference>
<dbReference type="Pfam" id="PF06862">
    <property type="entry name" value="Utp25_C"/>
    <property type="match status" value="1"/>
</dbReference>
<dbReference type="InterPro" id="IPR010678">
    <property type="entry name" value="UTP25"/>
</dbReference>
<evidence type="ECO:0000256" key="2">
    <source>
        <dbReference type="ARBA" id="ARBA00009223"/>
    </source>
</evidence>
<evidence type="ECO:0000313" key="9">
    <source>
        <dbReference type="EMBL" id="KAL3875210.1"/>
    </source>
</evidence>
<reference evidence="9 10" key="1">
    <citation type="submission" date="2024-11" db="EMBL/GenBank/DDBJ databases">
        <title>Chromosome-level genome assembly of the freshwater bivalve Anodonta woodiana.</title>
        <authorList>
            <person name="Chen X."/>
        </authorList>
    </citation>
    <scope>NUCLEOTIDE SEQUENCE [LARGE SCALE GENOMIC DNA]</scope>
    <source>
        <strain evidence="9">MN2024</strain>
        <tissue evidence="9">Gills</tissue>
    </source>
</reference>
<dbReference type="SUPFAM" id="SSF52540">
    <property type="entry name" value="P-loop containing nucleoside triphosphate hydrolases"/>
    <property type="match status" value="1"/>
</dbReference>
<keyword evidence="10" id="KW-1185">Reference proteome</keyword>
<protein>
    <recommendedName>
        <fullName evidence="4">U3 small nucleolar RNA-associated protein 25 homolog</fullName>
    </recommendedName>
    <alternativeName>
        <fullName evidence="5">UTP25 small subunit processor component</fullName>
    </alternativeName>
</protein>
<keyword evidence="3" id="KW-0539">Nucleus</keyword>
<dbReference type="GO" id="GO:0005730">
    <property type="term" value="C:nucleolus"/>
    <property type="evidence" value="ECO:0007669"/>
    <property type="project" value="UniProtKB-SubCell"/>
</dbReference>
<name>A0ABD3WMK3_SINWO</name>
<comment type="caution">
    <text evidence="9">The sequence shown here is derived from an EMBL/GenBank/DDBJ whole genome shotgun (WGS) entry which is preliminary data.</text>
</comment>
<feature type="compositionally biased region" description="Basic and acidic residues" evidence="6">
    <location>
        <begin position="40"/>
        <end position="51"/>
    </location>
</feature>
<feature type="domain" description="UTP25 NTP hydrolase-like" evidence="8">
    <location>
        <begin position="277"/>
        <end position="540"/>
    </location>
</feature>
<dbReference type="EMBL" id="JBJQND010000006">
    <property type="protein sequence ID" value="KAL3875210.1"/>
    <property type="molecule type" value="Genomic_DNA"/>
</dbReference>
<evidence type="ECO:0000256" key="1">
    <source>
        <dbReference type="ARBA" id="ARBA00004604"/>
    </source>
</evidence>
<evidence type="ECO:0000259" key="8">
    <source>
        <dbReference type="Pfam" id="PF22916"/>
    </source>
</evidence>
<dbReference type="Gene3D" id="3.40.50.300">
    <property type="entry name" value="P-loop containing nucleotide triphosphate hydrolases"/>
    <property type="match status" value="1"/>
</dbReference>